<proteinExistence type="predicted"/>
<organism evidence="2 3">
    <name type="scientific">Lipomyces starkeyi NRRL Y-11557</name>
    <dbReference type="NCBI Taxonomy" id="675824"/>
    <lineage>
        <taxon>Eukaryota</taxon>
        <taxon>Fungi</taxon>
        <taxon>Dikarya</taxon>
        <taxon>Ascomycota</taxon>
        <taxon>Saccharomycotina</taxon>
        <taxon>Lipomycetes</taxon>
        <taxon>Lipomycetales</taxon>
        <taxon>Lipomycetaceae</taxon>
        <taxon>Lipomyces</taxon>
    </lineage>
</organism>
<keyword evidence="3" id="KW-1185">Reference proteome</keyword>
<protein>
    <submittedName>
        <fullName evidence="2">Uncharacterized protein</fullName>
    </submittedName>
</protein>
<sequence length="54" mass="6385">MMNQIILLGEAYWSIIILLFLSDAHLLQYRKNTCYCDGRLKVRSNNLDSWHDAQ</sequence>
<keyword evidence="1" id="KW-0472">Membrane</keyword>
<evidence type="ECO:0000313" key="3">
    <source>
        <dbReference type="Proteomes" id="UP000094385"/>
    </source>
</evidence>
<accession>A0A1E3PXW5</accession>
<evidence type="ECO:0000313" key="2">
    <source>
        <dbReference type="EMBL" id="ODQ70251.1"/>
    </source>
</evidence>
<name>A0A1E3PXW5_LIPST</name>
<evidence type="ECO:0000256" key="1">
    <source>
        <dbReference type="SAM" id="Phobius"/>
    </source>
</evidence>
<keyword evidence="1" id="KW-0812">Transmembrane</keyword>
<dbReference type="AlphaFoldDB" id="A0A1E3PXW5"/>
<gene>
    <name evidence="2" type="ORF">LIPSTDRAFT_178531</name>
</gene>
<dbReference type="EMBL" id="KV454301">
    <property type="protein sequence ID" value="ODQ70251.1"/>
    <property type="molecule type" value="Genomic_DNA"/>
</dbReference>
<dbReference type="Proteomes" id="UP000094385">
    <property type="component" value="Unassembled WGS sequence"/>
</dbReference>
<feature type="transmembrane region" description="Helical" evidence="1">
    <location>
        <begin position="6"/>
        <end position="22"/>
    </location>
</feature>
<reference evidence="2 3" key="1">
    <citation type="journal article" date="2016" name="Proc. Natl. Acad. Sci. U.S.A.">
        <title>Comparative genomics of biotechnologically important yeasts.</title>
        <authorList>
            <person name="Riley R."/>
            <person name="Haridas S."/>
            <person name="Wolfe K.H."/>
            <person name="Lopes M.R."/>
            <person name="Hittinger C.T."/>
            <person name="Goeker M."/>
            <person name="Salamov A.A."/>
            <person name="Wisecaver J.H."/>
            <person name="Long T.M."/>
            <person name="Calvey C.H."/>
            <person name="Aerts A.L."/>
            <person name="Barry K.W."/>
            <person name="Choi C."/>
            <person name="Clum A."/>
            <person name="Coughlan A.Y."/>
            <person name="Deshpande S."/>
            <person name="Douglass A.P."/>
            <person name="Hanson S.J."/>
            <person name="Klenk H.-P."/>
            <person name="LaButti K.M."/>
            <person name="Lapidus A."/>
            <person name="Lindquist E.A."/>
            <person name="Lipzen A.M."/>
            <person name="Meier-Kolthoff J.P."/>
            <person name="Ohm R.A."/>
            <person name="Otillar R.P."/>
            <person name="Pangilinan J.L."/>
            <person name="Peng Y."/>
            <person name="Rokas A."/>
            <person name="Rosa C.A."/>
            <person name="Scheuner C."/>
            <person name="Sibirny A.A."/>
            <person name="Slot J.C."/>
            <person name="Stielow J.B."/>
            <person name="Sun H."/>
            <person name="Kurtzman C.P."/>
            <person name="Blackwell M."/>
            <person name="Grigoriev I.V."/>
            <person name="Jeffries T.W."/>
        </authorList>
    </citation>
    <scope>NUCLEOTIDE SEQUENCE [LARGE SCALE GENOMIC DNA]</scope>
    <source>
        <strain evidence="2 3">NRRL Y-11557</strain>
    </source>
</reference>
<keyword evidence="1" id="KW-1133">Transmembrane helix</keyword>